<evidence type="ECO:0000256" key="2">
    <source>
        <dbReference type="ARBA" id="ARBA00022630"/>
    </source>
</evidence>
<dbReference type="InterPro" id="IPR029039">
    <property type="entry name" value="Flavoprotein-like_sf"/>
</dbReference>
<dbReference type="Gene3D" id="3.40.50.360">
    <property type="match status" value="1"/>
</dbReference>
<dbReference type="InterPro" id="IPR052397">
    <property type="entry name" value="NADPH-QR_MdaB"/>
</dbReference>
<evidence type="ECO:0000313" key="6">
    <source>
        <dbReference type="EMBL" id="RAJ79072.1"/>
    </source>
</evidence>
<dbReference type="AlphaFoldDB" id="A0A327VUB6"/>
<dbReference type="InterPro" id="IPR003680">
    <property type="entry name" value="Flavodoxin_fold"/>
</dbReference>
<evidence type="ECO:0000313" key="7">
    <source>
        <dbReference type="Proteomes" id="UP000249819"/>
    </source>
</evidence>
<dbReference type="SUPFAM" id="SSF52218">
    <property type="entry name" value="Flavoproteins"/>
    <property type="match status" value="1"/>
</dbReference>
<protein>
    <submittedName>
        <fullName evidence="6">Modulator of drug activity B</fullName>
    </submittedName>
</protein>
<dbReference type="PANTHER" id="PTHR46305:SF3">
    <property type="entry name" value="NADPH:QUINONE OXIDOREDUCTASE MDAB"/>
    <property type="match status" value="1"/>
</dbReference>
<reference evidence="6 7" key="1">
    <citation type="submission" date="2018-06" db="EMBL/GenBank/DDBJ databases">
        <title>Genomic Encyclopedia of Archaeal and Bacterial Type Strains, Phase II (KMG-II): from individual species to whole genera.</title>
        <authorList>
            <person name="Goeker M."/>
        </authorList>
    </citation>
    <scope>NUCLEOTIDE SEQUENCE [LARGE SCALE GENOMIC DNA]</scope>
    <source>
        <strain evidence="6 7">DSM 29821</strain>
    </source>
</reference>
<comment type="caution">
    <text evidence="6">The sequence shown here is derived from an EMBL/GenBank/DDBJ whole genome shotgun (WGS) entry which is preliminary data.</text>
</comment>
<evidence type="ECO:0000256" key="4">
    <source>
        <dbReference type="ARBA" id="ARBA00037981"/>
    </source>
</evidence>
<feature type="domain" description="Flavodoxin-like fold" evidence="5">
    <location>
        <begin position="2"/>
        <end position="190"/>
    </location>
</feature>
<organism evidence="6 7">
    <name type="scientific">Chitinophaga dinghuensis</name>
    <dbReference type="NCBI Taxonomy" id="1539050"/>
    <lineage>
        <taxon>Bacteria</taxon>
        <taxon>Pseudomonadati</taxon>
        <taxon>Bacteroidota</taxon>
        <taxon>Chitinophagia</taxon>
        <taxon>Chitinophagales</taxon>
        <taxon>Chitinophagaceae</taxon>
        <taxon>Chitinophaga</taxon>
    </lineage>
</organism>
<dbReference type="Proteomes" id="UP000249819">
    <property type="component" value="Unassembled WGS sequence"/>
</dbReference>
<gene>
    <name evidence="6" type="ORF">CLV59_106132</name>
</gene>
<sequence length="207" mass="23597">MKKILIINAGQEFEHSGGKFNNTITAVTKQFFDTKEEYVAQITNVTEEYDPQEEVKKFVWADVIIYHTPIWWFSVPFGFKKYLDDVFSAGHNTGIYKSDGRSSANPDINYGTGGMLHGRQYMLTSSWNAPAAAFTLPGEFFDQTSVDKGVMFGFHRMNAFAGLSPLKSYHFHDVEKHVQIEKHVSAYTHHLQEVFATENILEESLLN</sequence>
<evidence type="ECO:0000256" key="1">
    <source>
        <dbReference type="ARBA" id="ARBA00001974"/>
    </source>
</evidence>
<keyword evidence="2" id="KW-0285">Flavoprotein</keyword>
<evidence type="ECO:0000256" key="3">
    <source>
        <dbReference type="ARBA" id="ARBA00022827"/>
    </source>
</evidence>
<dbReference type="OrthoDB" id="652200at2"/>
<comment type="cofactor">
    <cofactor evidence="1">
        <name>FAD</name>
        <dbReference type="ChEBI" id="CHEBI:57692"/>
    </cofactor>
</comment>
<dbReference type="PANTHER" id="PTHR46305">
    <property type="match status" value="1"/>
</dbReference>
<dbReference type="EMBL" id="QLMA01000006">
    <property type="protein sequence ID" value="RAJ79072.1"/>
    <property type="molecule type" value="Genomic_DNA"/>
</dbReference>
<keyword evidence="7" id="KW-1185">Reference proteome</keyword>
<comment type="similarity">
    <text evidence="4">Belongs to the oxidoreductase MdaB family.</text>
</comment>
<keyword evidence="3" id="KW-0274">FAD</keyword>
<dbReference type="RefSeq" id="WP_111593544.1">
    <property type="nucleotide sequence ID" value="NZ_QLMA01000006.1"/>
</dbReference>
<dbReference type="Pfam" id="PF02525">
    <property type="entry name" value="Flavodoxin_2"/>
    <property type="match status" value="1"/>
</dbReference>
<proteinExistence type="inferred from homology"/>
<name>A0A327VUB6_9BACT</name>
<evidence type="ECO:0000259" key="5">
    <source>
        <dbReference type="Pfam" id="PF02525"/>
    </source>
</evidence>
<accession>A0A327VUB6</accession>